<dbReference type="RefSeq" id="WP_283230162.1">
    <property type="nucleotide sequence ID" value="NZ_JASGBQ010000004.1"/>
</dbReference>
<keyword evidence="3" id="KW-1185">Reference proteome</keyword>
<accession>A0AAP4B824</accession>
<comment type="caution">
    <text evidence="2">The sequence shown here is derived from an EMBL/GenBank/DDBJ whole genome shotgun (WGS) entry which is preliminary data.</text>
</comment>
<dbReference type="CDD" id="cd02440">
    <property type="entry name" value="AdoMet_MTases"/>
    <property type="match status" value="2"/>
</dbReference>
<sequence length="495" mass="56059">MKKEEREKRWANGDSYNSYITKELSSFRKDAWKKQICSHFKGRTGLEILDLGTGPGFFACILSEEGHHVTAIDSSEGMLGHAAENAGRLGVSPDFLKMDIGNLEFADDTFDVIVTRNVTWTLEHPEMVYTELKRILKPQGMLLIYDANWHLHFYDPERMKRVRERERRHLEKYGTREVVSGGDLAYFASAPLTRIIRPDWDVKVLGDRLGMEVTVHEDVGKEVYEQWEKELYGESPLFEICAVKPEKCQAEQNMKTYWQERARSFGFGRNGSILKELGEQAGRYLPEGTHKVLDAGTGTGVVAAAMALLGHEVTGIDLCSNMIEKARENTQALGLSVDFVCTPAGELPFEENTFDVVISRNLLWALPDPEAVLLQWQRVLKPGGILAYWDGNHYLYLFDKEAEGYRKKLEELAGSAHGNGHADPVDYSLCDNTALELPLSKMNRPGEWDERVLPKLGFDIFAEEIERPQVLLKYGIIEGSYTNFFIAARNGKPVK</sequence>
<feature type="domain" description="Methyltransferase type 11" evidence="1">
    <location>
        <begin position="293"/>
        <end position="387"/>
    </location>
</feature>
<evidence type="ECO:0000313" key="3">
    <source>
        <dbReference type="Proteomes" id="UP001300383"/>
    </source>
</evidence>
<dbReference type="SUPFAM" id="SSF53335">
    <property type="entry name" value="S-adenosyl-L-methionine-dependent methyltransferases"/>
    <property type="match status" value="2"/>
</dbReference>
<organism evidence="2 3">
    <name type="scientific">Fusibacillus kribbianus</name>
    <dbReference type="NCBI Taxonomy" id="3044208"/>
    <lineage>
        <taxon>Bacteria</taxon>
        <taxon>Bacillati</taxon>
        <taxon>Bacillota</taxon>
        <taxon>Clostridia</taxon>
        <taxon>Lachnospirales</taxon>
        <taxon>Lachnospiraceae</taxon>
        <taxon>Fusibacillus</taxon>
    </lineage>
</organism>
<dbReference type="GO" id="GO:0032259">
    <property type="term" value="P:methylation"/>
    <property type="evidence" value="ECO:0007669"/>
    <property type="project" value="UniProtKB-KW"/>
</dbReference>
<dbReference type="EMBL" id="JASGBQ010000004">
    <property type="protein sequence ID" value="MDI9241651.1"/>
    <property type="molecule type" value="Genomic_DNA"/>
</dbReference>
<reference evidence="2 3" key="1">
    <citation type="submission" date="2023-05" db="EMBL/GenBank/DDBJ databases">
        <title>[ruminococcus] sp. nov., isolated from a pig farm feces dump.</title>
        <authorList>
            <person name="Chang Y.-H."/>
        </authorList>
    </citation>
    <scope>NUCLEOTIDE SEQUENCE [LARGE SCALE GENOMIC DNA]</scope>
    <source>
        <strain evidence="2 3">YH-rum2234</strain>
    </source>
</reference>
<feature type="domain" description="Methyltransferase type 11" evidence="1">
    <location>
        <begin position="49"/>
        <end position="144"/>
    </location>
</feature>
<evidence type="ECO:0000313" key="2">
    <source>
        <dbReference type="EMBL" id="MDI9241651.1"/>
    </source>
</evidence>
<dbReference type="InterPro" id="IPR013216">
    <property type="entry name" value="Methyltransf_11"/>
</dbReference>
<dbReference type="PANTHER" id="PTHR43591:SF24">
    <property type="entry name" value="2-METHOXY-6-POLYPRENYL-1,4-BENZOQUINOL METHYLASE, MITOCHONDRIAL"/>
    <property type="match status" value="1"/>
</dbReference>
<dbReference type="Gene3D" id="3.40.50.150">
    <property type="entry name" value="Vaccinia Virus protein VP39"/>
    <property type="match status" value="2"/>
</dbReference>
<dbReference type="AlphaFoldDB" id="A0AAP4B824"/>
<protein>
    <submittedName>
        <fullName evidence="2">Methyltransferase domain-containing protein</fullName>
    </submittedName>
</protein>
<dbReference type="InterPro" id="IPR029063">
    <property type="entry name" value="SAM-dependent_MTases_sf"/>
</dbReference>
<keyword evidence="2" id="KW-0808">Transferase</keyword>
<dbReference type="PANTHER" id="PTHR43591">
    <property type="entry name" value="METHYLTRANSFERASE"/>
    <property type="match status" value="1"/>
</dbReference>
<keyword evidence="2" id="KW-0489">Methyltransferase</keyword>
<proteinExistence type="predicted"/>
<gene>
    <name evidence="2" type="ORF">QJ036_04045</name>
</gene>
<name>A0AAP4B824_9FIRM</name>
<evidence type="ECO:0000259" key="1">
    <source>
        <dbReference type="Pfam" id="PF08241"/>
    </source>
</evidence>
<dbReference type="Proteomes" id="UP001300383">
    <property type="component" value="Unassembled WGS sequence"/>
</dbReference>
<dbReference type="GO" id="GO:0008757">
    <property type="term" value="F:S-adenosylmethionine-dependent methyltransferase activity"/>
    <property type="evidence" value="ECO:0007669"/>
    <property type="project" value="InterPro"/>
</dbReference>
<dbReference type="Pfam" id="PF08241">
    <property type="entry name" value="Methyltransf_11"/>
    <property type="match status" value="2"/>
</dbReference>